<keyword evidence="3" id="KW-1185">Reference proteome</keyword>
<feature type="transmembrane region" description="Helical" evidence="1">
    <location>
        <begin position="19"/>
        <end position="38"/>
    </location>
</feature>
<feature type="transmembrane region" description="Helical" evidence="1">
    <location>
        <begin position="44"/>
        <end position="65"/>
    </location>
</feature>
<reference evidence="2 3" key="2">
    <citation type="submission" date="2013-04" db="EMBL/GenBank/DDBJ databases">
        <title>The Genome Sequence of Bilophila wadsworthia 3_1_6.</title>
        <authorList>
            <consortium name="The Broad Institute Genomics Platform"/>
            <person name="Earl A."/>
            <person name="Ward D."/>
            <person name="Feldgarden M."/>
            <person name="Gevers D."/>
            <person name="Sibley C."/>
            <person name="Strauss J."/>
            <person name="Allen-Vercoe E."/>
            <person name="Walker B."/>
            <person name="Young S."/>
            <person name="Zeng Q."/>
            <person name="Gargeya S."/>
            <person name="Fitzgerald M."/>
            <person name="Haas B."/>
            <person name="Abouelleil A."/>
            <person name="Allen A.W."/>
            <person name="Alvarado L."/>
            <person name="Arachchi H.M."/>
            <person name="Berlin A.M."/>
            <person name="Chapman S.B."/>
            <person name="Gainer-Dewar J."/>
            <person name="Goldberg J."/>
            <person name="Griggs A."/>
            <person name="Gujja S."/>
            <person name="Hansen M."/>
            <person name="Howarth C."/>
            <person name="Imamovic A."/>
            <person name="Ireland A."/>
            <person name="Larimer J."/>
            <person name="McCowan C."/>
            <person name="Murphy C."/>
            <person name="Pearson M."/>
            <person name="Poon T.W."/>
            <person name="Priest M."/>
            <person name="Roberts A."/>
            <person name="Saif S."/>
            <person name="Shea T."/>
            <person name="Sisk P."/>
            <person name="Sykes S."/>
            <person name="Wortman J."/>
            <person name="Nusbaum C."/>
            <person name="Birren B."/>
        </authorList>
    </citation>
    <scope>NUCLEOTIDE SEQUENCE [LARGE SCALE GENOMIC DNA]</scope>
    <source>
        <strain evidence="2 3">3_1_6</strain>
    </source>
</reference>
<proteinExistence type="predicted"/>
<evidence type="ECO:0000313" key="3">
    <source>
        <dbReference type="Proteomes" id="UP000006034"/>
    </source>
</evidence>
<dbReference type="GeneID" id="78084553"/>
<keyword evidence="1" id="KW-1133">Transmembrane helix</keyword>
<keyword evidence="1" id="KW-0472">Membrane</keyword>
<dbReference type="RefSeq" id="WP_005029415.1">
    <property type="nucleotide sequence ID" value="NZ_KE150238.1"/>
</dbReference>
<sequence>MPSVAIHTILGPLPLLRGLFRWSLAVLFAVGAWHLYLWSPLPGLVAIGITPVLAIFFFFRGLNLVSRTLPYWKTRRLIRKLGMRPTWWNTGAGYLLIDERQGSWIINGTAGMIVDIKRLHGHSDWQMHRLDLYTTDTPKPTASYGFGSAEEIREAAKIFQKAYAPQEKRDLPVTFADLRKKENKASEAH</sequence>
<evidence type="ECO:0000313" key="2">
    <source>
        <dbReference type="EMBL" id="EFV43153.1"/>
    </source>
</evidence>
<reference evidence="2 3" key="1">
    <citation type="submission" date="2010-10" db="EMBL/GenBank/DDBJ databases">
        <authorList>
            <consortium name="The Broad Institute Genome Sequencing Platform"/>
            <person name="Ward D."/>
            <person name="Earl A."/>
            <person name="Feldgarden M."/>
            <person name="Young S.K."/>
            <person name="Gargeya S."/>
            <person name="Zeng Q."/>
            <person name="Alvarado L."/>
            <person name="Berlin A."/>
            <person name="Bochicchio J."/>
            <person name="Chapman S.B."/>
            <person name="Chen Z."/>
            <person name="Freedman E."/>
            <person name="Gellesch M."/>
            <person name="Goldberg J."/>
            <person name="Griggs A."/>
            <person name="Gujja S."/>
            <person name="Heilman E."/>
            <person name="Heiman D."/>
            <person name="Howarth C."/>
            <person name="Mehta T."/>
            <person name="Neiman D."/>
            <person name="Pearson M."/>
            <person name="Roberts A."/>
            <person name="Saif S."/>
            <person name="Shea T."/>
            <person name="Shenoy N."/>
            <person name="Sisk P."/>
            <person name="Stolte C."/>
            <person name="Sykes S."/>
            <person name="White J."/>
            <person name="Yandava C."/>
            <person name="Allen-Vercoe E."/>
            <person name="Sibley C."/>
            <person name="Ambrose C.E."/>
            <person name="Strauss J."/>
            <person name="Daigneault M."/>
            <person name="Haas B."/>
            <person name="Nusbaum C."/>
            <person name="Birren B."/>
        </authorList>
    </citation>
    <scope>NUCLEOTIDE SEQUENCE [LARGE SCALE GENOMIC DNA]</scope>
    <source>
        <strain evidence="2 3">3_1_6</strain>
    </source>
</reference>
<keyword evidence="1" id="KW-0812">Transmembrane</keyword>
<name>E5YA39_BILW3</name>
<evidence type="ECO:0000256" key="1">
    <source>
        <dbReference type="SAM" id="Phobius"/>
    </source>
</evidence>
<comment type="caution">
    <text evidence="2">The sequence shown here is derived from an EMBL/GenBank/DDBJ whole genome shotgun (WGS) entry which is preliminary data.</text>
</comment>
<gene>
    <name evidence="2" type="ORF">HMPREF0179_03057</name>
</gene>
<dbReference type="Proteomes" id="UP000006034">
    <property type="component" value="Unassembled WGS sequence"/>
</dbReference>
<dbReference type="EMBL" id="ADCP02000001">
    <property type="protein sequence ID" value="EFV43153.1"/>
    <property type="molecule type" value="Genomic_DNA"/>
</dbReference>
<accession>E5YA39</accession>
<protein>
    <submittedName>
        <fullName evidence="2">Uncharacterized protein</fullName>
    </submittedName>
</protein>
<dbReference type="HOGENOM" id="CLU_1432004_0_0_7"/>
<dbReference type="AlphaFoldDB" id="E5YA39"/>
<organism evidence="2 3">
    <name type="scientific">Bilophila wadsworthia (strain 3_1_6)</name>
    <dbReference type="NCBI Taxonomy" id="563192"/>
    <lineage>
        <taxon>Bacteria</taxon>
        <taxon>Pseudomonadati</taxon>
        <taxon>Thermodesulfobacteriota</taxon>
        <taxon>Desulfovibrionia</taxon>
        <taxon>Desulfovibrionales</taxon>
        <taxon>Desulfovibrionaceae</taxon>
        <taxon>Bilophila</taxon>
    </lineage>
</organism>